<keyword evidence="2" id="KW-1003">Cell membrane</keyword>
<reference evidence="11" key="1">
    <citation type="journal article" date="2017" name="Sci. Rep.">
        <title>Antennal transcriptomes of three tortricid moths reveal putative conserved chemosensory receptors for social and habitat olfactory cues.</title>
        <authorList>
            <person name="Gonzalez F."/>
            <person name="Witzgall P."/>
            <person name="Walker W.B."/>
        </authorList>
    </citation>
    <scope>NUCLEOTIDE SEQUENCE</scope>
</reference>
<feature type="transmembrane region" description="Helical" evidence="10">
    <location>
        <begin position="45"/>
        <end position="71"/>
    </location>
</feature>
<evidence type="ECO:0000256" key="8">
    <source>
        <dbReference type="ARBA" id="ARBA00023170"/>
    </source>
</evidence>
<keyword evidence="6 10" id="KW-1133">Transmembrane helix</keyword>
<evidence type="ECO:0000256" key="3">
    <source>
        <dbReference type="ARBA" id="ARBA00022606"/>
    </source>
</evidence>
<dbReference type="AlphaFoldDB" id="A0A223HD72"/>
<dbReference type="GO" id="GO:0005549">
    <property type="term" value="F:odorant binding"/>
    <property type="evidence" value="ECO:0007669"/>
    <property type="project" value="InterPro"/>
</dbReference>
<evidence type="ECO:0000256" key="4">
    <source>
        <dbReference type="ARBA" id="ARBA00022692"/>
    </source>
</evidence>
<dbReference type="EMBL" id="KY283662">
    <property type="protein sequence ID" value="AST36321.1"/>
    <property type="molecule type" value="mRNA"/>
</dbReference>
<feature type="transmembrane region" description="Helical" evidence="10">
    <location>
        <begin position="191"/>
        <end position="218"/>
    </location>
</feature>
<comment type="similarity">
    <text evidence="10">Belongs to the insect chemoreceptor superfamily. Heteromeric odorant receptor channel (TC 1.A.69) family.</text>
</comment>
<dbReference type="Pfam" id="PF02949">
    <property type="entry name" value="7tm_6"/>
    <property type="match status" value="1"/>
</dbReference>
<feature type="transmembrane region" description="Helical" evidence="10">
    <location>
        <begin position="144"/>
        <end position="161"/>
    </location>
</feature>
<comment type="subcellular location">
    <subcellularLocation>
        <location evidence="1 10">Cell membrane</location>
        <topology evidence="1 10">Multi-pass membrane protein</topology>
    </subcellularLocation>
</comment>
<keyword evidence="3 10" id="KW-0716">Sensory transduction</keyword>
<evidence type="ECO:0000256" key="7">
    <source>
        <dbReference type="ARBA" id="ARBA00023136"/>
    </source>
</evidence>
<accession>A0A223HD72</accession>
<evidence type="ECO:0000313" key="11">
    <source>
        <dbReference type="EMBL" id="AST36321.1"/>
    </source>
</evidence>
<keyword evidence="9 10" id="KW-0807">Transducer</keyword>
<dbReference type="GO" id="GO:0004984">
    <property type="term" value="F:olfactory receptor activity"/>
    <property type="evidence" value="ECO:0007669"/>
    <property type="project" value="InterPro"/>
</dbReference>
<evidence type="ECO:0000256" key="9">
    <source>
        <dbReference type="ARBA" id="ARBA00023224"/>
    </source>
</evidence>
<sequence>MRMLEGLRQFGLERHDFPTLLGNVATLLRMMTLNIDSRNTKRIPFIFYVWMLVSLFCYVYGFPISVFWFIFLRDEEEELLKKIIAFSQLTVCTGSVGMYLHMYWNKNKLNRIIDAYILCDSQVVPYSRMSRNIQVALKSVKKRAFIFWIFAMSQVVIYFMIRPLVLDRNSMKDYQLLWGLDPIVETPNFEISLFVIMMISTVSVFAPLNILVLLMVIVGYSEAHLLALSEELLYLWEDAEIDYQMQSPKNLQIDEFVKRRLENIIKSHAQSIEMFQQVEDLFRNGFAIQFMLNSVSLVACLMGGLQNTYVQTPFTLMLIGMDCFTGQNLMDASLTFEAAVYSCKWERFEKNNMKSVLLMLRNAQKTMQLSAGGVAFLNYACFTTIVKTIYSTYTAFQSSHVDTGETKELTTF</sequence>
<keyword evidence="4 10" id="KW-0812">Transmembrane</keyword>
<keyword evidence="5 10" id="KW-0552">Olfaction</keyword>
<evidence type="ECO:0000256" key="2">
    <source>
        <dbReference type="ARBA" id="ARBA00022475"/>
    </source>
</evidence>
<dbReference type="GO" id="GO:0007165">
    <property type="term" value="P:signal transduction"/>
    <property type="evidence" value="ECO:0007669"/>
    <property type="project" value="UniProtKB-KW"/>
</dbReference>
<name>A0A223HD72_9NEOP</name>
<evidence type="ECO:0000256" key="10">
    <source>
        <dbReference type="RuleBase" id="RU351113"/>
    </source>
</evidence>
<dbReference type="GO" id="GO:0005886">
    <property type="term" value="C:plasma membrane"/>
    <property type="evidence" value="ECO:0007669"/>
    <property type="project" value="UniProtKB-SubCell"/>
</dbReference>
<evidence type="ECO:0000256" key="1">
    <source>
        <dbReference type="ARBA" id="ARBA00004651"/>
    </source>
</evidence>
<dbReference type="PANTHER" id="PTHR21137">
    <property type="entry name" value="ODORANT RECEPTOR"/>
    <property type="match status" value="1"/>
</dbReference>
<comment type="caution">
    <text evidence="10">Lacks conserved residue(s) required for the propagation of feature annotation.</text>
</comment>
<feature type="transmembrane region" description="Helical" evidence="10">
    <location>
        <begin position="83"/>
        <end position="104"/>
    </location>
</feature>
<dbReference type="PANTHER" id="PTHR21137:SF35">
    <property type="entry name" value="ODORANT RECEPTOR 19A-RELATED"/>
    <property type="match status" value="1"/>
</dbReference>
<evidence type="ECO:0000256" key="5">
    <source>
        <dbReference type="ARBA" id="ARBA00022725"/>
    </source>
</evidence>
<dbReference type="InterPro" id="IPR004117">
    <property type="entry name" value="7tm6_olfct_rcpt"/>
</dbReference>
<organism evidence="11">
    <name type="scientific">Cydia fagiglandana</name>
    <dbReference type="NCBI Taxonomy" id="1458189"/>
    <lineage>
        <taxon>Eukaryota</taxon>
        <taxon>Metazoa</taxon>
        <taxon>Ecdysozoa</taxon>
        <taxon>Arthropoda</taxon>
        <taxon>Hexapoda</taxon>
        <taxon>Insecta</taxon>
        <taxon>Pterygota</taxon>
        <taxon>Neoptera</taxon>
        <taxon>Endopterygota</taxon>
        <taxon>Lepidoptera</taxon>
        <taxon>Glossata</taxon>
        <taxon>Ditrysia</taxon>
        <taxon>Tortricoidea</taxon>
        <taxon>Tortricidae</taxon>
        <taxon>Olethreutinae</taxon>
        <taxon>Grapholitini</taxon>
        <taxon>Cydia</taxon>
    </lineage>
</organism>
<protein>
    <recommendedName>
        <fullName evidence="10">Odorant receptor</fullName>
    </recommendedName>
</protein>
<keyword evidence="7 10" id="KW-0472">Membrane</keyword>
<keyword evidence="8 10" id="KW-0675">Receptor</keyword>
<gene>
    <name evidence="11" type="primary">OR</name>
</gene>
<proteinExistence type="evidence at transcript level"/>
<evidence type="ECO:0000256" key="6">
    <source>
        <dbReference type="ARBA" id="ARBA00022989"/>
    </source>
</evidence>